<comment type="caution">
    <text evidence="2">The sequence shown here is derived from an EMBL/GenBank/DDBJ whole genome shotgun (WGS) entry which is preliminary data.</text>
</comment>
<proteinExistence type="predicted"/>
<accession>A0A4E0R9F6</accession>
<feature type="chain" id="PRO_5020029436" evidence="1">
    <location>
        <begin position="26"/>
        <end position="198"/>
    </location>
</feature>
<dbReference type="Proteomes" id="UP000230066">
    <property type="component" value="Unassembled WGS sequence"/>
</dbReference>
<keyword evidence="3" id="KW-1185">Reference proteome</keyword>
<gene>
    <name evidence="2" type="ORF">D915_006152</name>
</gene>
<sequence length="198" mass="22538">MAFQAFLCFIGKLVFLGGLCFPVGGCEYMRRTTGDCIKKWEILQLYPIGMVQSNTSTVTYDHATESVQRKGSLYAGYITVLWPNRSHWSYYLVGPEILGYNGTWETNGNTVFYTCCENTTELLSYNRTLTEIGRSQLGRCCSKFTIFQVHMNSSESLAVLYSWFGLVEYMCKGLISENMGMQTSYFKSVVCLSCFTKY</sequence>
<evidence type="ECO:0000313" key="3">
    <source>
        <dbReference type="Proteomes" id="UP000230066"/>
    </source>
</evidence>
<protein>
    <submittedName>
        <fullName evidence="2">Uncharacterized protein</fullName>
    </submittedName>
</protein>
<evidence type="ECO:0000313" key="2">
    <source>
        <dbReference type="EMBL" id="THD22864.1"/>
    </source>
</evidence>
<reference evidence="2" key="1">
    <citation type="submission" date="2019-03" db="EMBL/GenBank/DDBJ databases">
        <title>Improved annotation for the trematode Fasciola hepatica.</title>
        <authorList>
            <person name="Choi Y.-J."/>
            <person name="Martin J."/>
            <person name="Mitreva M."/>
        </authorList>
    </citation>
    <scope>NUCLEOTIDE SEQUENCE [LARGE SCALE GENOMIC DNA]</scope>
</reference>
<dbReference type="AlphaFoldDB" id="A0A4E0R9F6"/>
<organism evidence="2 3">
    <name type="scientific">Fasciola hepatica</name>
    <name type="common">Liver fluke</name>
    <dbReference type="NCBI Taxonomy" id="6192"/>
    <lineage>
        <taxon>Eukaryota</taxon>
        <taxon>Metazoa</taxon>
        <taxon>Spiralia</taxon>
        <taxon>Lophotrochozoa</taxon>
        <taxon>Platyhelminthes</taxon>
        <taxon>Trematoda</taxon>
        <taxon>Digenea</taxon>
        <taxon>Plagiorchiida</taxon>
        <taxon>Echinostomata</taxon>
        <taxon>Echinostomatoidea</taxon>
        <taxon>Fasciolidae</taxon>
        <taxon>Fasciola</taxon>
    </lineage>
</organism>
<feature type="signal peptide" evidence="1">
    <location>
        <begin position="1"/>
        <end position="25"/>
    </location>
</feature>
<keyword evidence="1" id="KW-0732">Signal</keyword>
<name>A0A4E0R9F6_FASHE</name>
<dbReference type="EMBL" id="JXXN02002477">
    <property type="protein sequence ID" value="THD22864.1"/>
    <property type="molecule type" value="Genomic_DNA"/>
</dbReference>
<evidence type="ECO:0000256" key="1">
    <source>
        <dbReference type="SAM" id="SignalP"/>
    </source>
</evidence>